<protein>
    <submittedName>
        <fullName evidence="1">Uncharacterized protein</fullName>
    </submittedName>
</protein>
<organism evidence="1">
    <name type="scientific">viral metagenome</name>
    <dbReference type="NCBI Taxonomy" id="1070528"/>
    <lineage>
        <taxon>unclassified sequences</taxon>
        <taxon>metagenomes</taxon>
        <taxon>organismal metagenomes</taxon>
    </lineage>
</organism>
<accession>A0A2V0RJ17</accession>
<comment type="caution">
    <text evidence="1">The sequence shown here is derived from an EMBL/GenBank/DDBJ whole genome shotgun (WGS) entry which is preliminary data.</text>
</comment>
<sequence>MIGHFPSVILLNGSLLPGRIHSIVLSDAPLDRNYSHSKGIYIDENLRDIGEPMITLLKDYNVKYLSLKRDNVVVGRSWEMAATQALLGKQGTYSGTVEQYDSSTIRYGHVPGLSTKRILSPNVITYENLEYVSLSR</sequence>
<dbReference type="AlphaFoldDB" id="A0A2V0RJ17"/>
<dbReference type="EMBL" id="BDQB01000193">
    <property type="protein sequence ID" value="GBH22305.1"/>
    <property type="molecule type" value="Genomic_RNA"/>
</dbReference>
<name>A0A2V0RJ17_9ZZZZ</name>
<evidence type="ECO:0000313" key="1">
    <source>
        <dbReference type="EMBL" id="GBH22305.1"/>
    </source>
</evidence>
<reference evidence="1" key="1">
    <citation type="submission" date="2017-04" db="EMBL/GenBank/DDBJ databases">
        <title>Unveiling RNA virosphere associated with marine microorganisms.</title>
        <authorList>
            <person name="Urayama S."/>
            <person name="Takaki Y."/>
            <person name="Nishi S."/>
            <person name="Yoshida Y."/>
            <person name="Deguchi S."/>
            <person name="Takai K."/>
            <person name="Nunoura T."/>
        </authorList>
    </citation>
    <scope>NUCLEOTIDE SEQUENCE</scope>
</reference>
<proteinExistence type="predicted"/>